<accession>A0A8C9QGT8</accession>
<sequence length="93" mass="9221">CGSASRTSAPWETLVYVCTCACVGGRGRPLTPALSTGAEDCARVLRPPAAAPLVGEGALGFCVRGLPGALCQGEAGVQAGRGPPMSPAREPAI</sequence>
<dbReference type="Ensembl" id="ENSSDAT00000025364.1">
    <property type="protein sequence ID" value="ENSSDAP00000022198.1"/>
    <property type="gene ID" value="ENSSDAG00000020186.1"/>
</dbReference>
<evidence type="ECO:0000313" key="2">
    <source>
        <dbReference type="Proteomes" id="UP000694422"/>
    </source>
</evidence>
<protein>
    <submittedName>
        <fullName evidence="1">Uncharacterized protein</fullName>
    </submittedName>
</protein>
<evidence type="ECO:0000313" key="1">
    <source>
        <dbReference type="Ensembl" id="ENSSDAP00000022198.1"/>
    </source>
</evidence>
<dbReference type="Proteomes" id="UP000694422">
    <property type="component" value="Unplaced"/>
</dbReference>
<reference evidence="1" key="1">
    <citation type="submission" date="2025-08" db="UniProtKB">
        <authorList>
            <consortium name="Ensembl"/>
        </authorList>
    </citation>
    <scope>IDENTIFICATION</scope>
</reference>
<name>A0A8C9QGT8_SPEDA</name>
<keyword evidence="2" id="KW-1185">Reference proteome</keyword>
<organism evidence="1 2">
    <name type="scientific">Spermophilus dauricus</name>
    <name type="common">Daurian ground squirrel</name>
    <dbReference type="NCBI Taxonomy" id="99837"/>
    <lineage>
        <taxon>Eukaryota</taxon>
        <taxon>Metazoa</taxon>
        <taxon>Chordata</taxon>
        <taxon>Craniata</taxon>
        <taxon>Vertebrata</taxon>
        <taxon>Euteleostomi</taxon>
        <taxon>Mammalia</taxon>
        <taxon>Eutheria</taxon>
        <taxon>Euarchontoglires</taxon>
        <taxon>Glires</taxon>
        <taxon>Rodentia</taxon>
        <taxon>Sciuromorpha</taxon>
        <taxon>Sciuridae</taxon>
        <taxon>Xerinae</taxon>
        <taxon>Marmotini</taxon>
        <taxon>Spermophilus</taxon>
    </lineage>
</organism>
<proteinExistence type="predicted"/>
<reference evidence="1" key="2">
    <citation type="submission" date="2025-09" db="UniProtKB">
        <authorList>
            <consortium name="Ensembl"/>
        </authorList>
    </citation>
    <scope>IDENTIFICATION</scope>
</reference>
<dbReference type="AlphaFoldDB" id="A0A8C9QGT8"/>